<keyword evidence="3" id="KW-1185">Reference proteome</keyword>
<sequence length="517" mass="57982">MREIYSLAQEVLVWLGSGDRNTVAAIAAYPWSGFQARPLTDTELNGLIDIMQRPWWDRVWVVQEVCLAREAKVIVGRSIMEWFQFTLVMFFLRLQNTNTNGLDSQGHKVVGKMKEEQMQGLLHLGPLLSEFRWHRATNPLEKVYALLGLSSNPELLMPNYEVTLERCYTQTAYSIIKDTQTLDILENCTAPSFVRRRELPPWVPDWSYDARSLPKRYLITETLLYLHGCHYRDSKARNLKTSFKASGSSPCSPLLTDGTTLVLSGLLVDTIKHLNAPVLLGHIGMNLCSGRGVKLVDPSAPLQVQVAAKINAIWLNFTHPILLLLAISNMYRIGKLLVILLSTWDMVHPLRDGEEAASLEDVLSIFSNNLMKPETISTAVEYLAEYRAKVEGGNTILRISRKLGVEILFPPLYTLLLGFVGSAMMDISTVFVLMICEVLMFGVDSRIGITTAGRIARVPWDTTTGDQIVLLRGGKTPFVVRKALKGEGWRLVGAANVKGMMGGELWSEEKCCEIRLR</sequence>
<feature type="domain" description="Heterokaryon incompatibility" evidence="1">
    <location>
        <begin position="1"/>
        <end position="64"/>
    </location>
</feature>
<dbReference type="OrthoDB" id="3598674at2759"/>
<dbReference type="PANTHER" id="PTHR24148">
    <property type="entry name" value="ANKYRIN REPEAT DOMAIN-CONTAINING PROTEIN 39 HOMOLOG-RELATED"/>
    <property type="match status" value="1"/>
</dbReference>
<evidence type="ECO:0000259" key="1">
    <source>
        <dbReference type="Pfam" id="PF06985"/>
    </source>
</evidence>
<evidence type="ECO:0000313" key="2">
    <source>
        <dbReference type="EMBL" id="PMD45458.1"/>
    </source>
</evidence>
<proteinExistence type="predicted"/>
<dbReference type="STRING" id="1149755.A0A2J6S3Z6"/>
<reference evidence="2 3" key="1">
    <citation type="submission" date="2016-04" db="EMBL/GenBank/DDBJ databases">
        <title>A degradative enzymes factory behind the ericoid mycorrhizal symbiosis.</title>
        <authorList>
            <consortium name="DOE Joint Genome Institute"/>
            <person name="Martino E."/>
            <person name="Morin E."/>
            <person name="Grelet G."/>
            <person name="Kuo A."/>
            <person name="Kohler A."/>
            <person name="Daghino S."/>
            <person name="Barry K."/>
            <person name="Choi C."/>
            <person name="Cichocki N."/>
            <person name="Clum A."/>
            <person name="Copeland A."/>
            <person name="Hainaut M."/>
            <person name="Haridas S."/>
            <person name="Labutti K."/>
            <person name="Lindquist E."/>
            <person name="Lipzen A."/>
            <person name="Khouja H.-R."/>
            <person name="Murat C."/>
            <person name="Ohm R."/>
            <person name="Olson A."/>
            <person name="Spatafora J."/>
            <person name="Veneault-Fourrey C."/>
            <person name="Henrissat B."/>
            <person name="Grigoriev I."/>
            <person name="Martin F."/>
            <person name="Perotto S."/>
        </authorList>
    </citation>
    <scope>NUCLEOTIDE SEQUENCE [LARGE SCALE GENOMIC DNA]</scope>
    <source>
        <strain evidence="2 3">F</strain>
    </source>
</reference>
<name>A0A2J6S3Z6_HYAVF</name>
<protein>
    <recommendedName>
        <fullName evidence="1">Heterokaryon incompatibility domain-containing protein</fullName>
    </recommendedName>
</protein>
<dbReference type="Proteomes" id="UP000235786">
    <property type="component" value="Unassembled WGS sequence"/>
</dbReference>
<accession>A0A2J6S3Z6</accession>
<dbReference type="PANTHER" id="PTHR24148:SF73">
    <property type="entry name" value="HET DOMAIN PROTEIN (AFU_ORTHOLOGUE AFUA_8G01020)"/>
    <property type="match status" value="1"/>
</dbReference>
<gene>
    <name evidence="2" type="ORF">L207DRAFT_452491</name>
</gene>
<evidence type="ECO:0000313" key="3">
    <source>
        <dbReference type="Proteomes" id="UP000235786"/>
    </source>
</evidence>
<organism evidence="2 3">
    <name type="scientific">Hyaloscypha variabilis (strain UAMH 11265 / GT02V1 / F)</name>
    <name type="common">Meliniomyces variabilis</name>
    <dbReference type="NCBI Taxonomy" id="1149755"/>
    <lineage>
        <taxon>Eukaryota</taxon>
        <taxon>Fungi</taxon>
        <taxon>Dikarya</taxon>
        <taxon>Ascomycota</taxon>
        <taxon>Pezizomycotina</taxon>
        <taxon>Leotiomycetes</taxon>
        <taxon>Helotiales</taxon>
        <taxon>Hyaloscyphaceae</taxon>
        <taxon>Hyaloscypha</taxon>
        <taxon>Hyaloscypha variabilis</taxon>
    </lineage>
</organism>
<dbReference type="AlphaFoldDB" id="A0A2J6S3Z6"/>
<dbReference type="InterPro" id="IPR010730">
    <property type="entry name" value="HET"/>
</dbReference>
<dbReference type="Pfam" id="PF06985">
    <property type="entry name" value="HET"/>
    <property type="match status" value="1"/>
</dbReference>
<dbReference type="EMBL" id="KZ613940">
    <property type="protein sequence ID" value="PMD45458.1"/>
    <property type="molecule type" value="Genomic_DNA"/>
</dbReference>
<dbReference type="InterPro" id="IPR052895">
    <property type="entry name" value="HetReg/Transcr_Mod"/>
</dbReference>